<dbReference type="InterPro" id="IPR005198">
    <property type="entry name" value="Glyco_hydro_76"/>
</dbReference>
<dbReference type="PANTHER" id="PTHR12145:SF36">
    <property type="entry name" value="MANNAN ENDO-1,6-ALPHA-MANNOSIDASE DCW1"/>
    <property type="match status" value="1"/>
</dbReference>
<dbReference type="InterPro" id="IPR008928">
    <property type="entry name" value="6-hairpin_glycosidase_sf"/>
</dbReference>
<dbReference type="GO" id="GO:0008496">
    <property type="term" value="F:mannan endo-1,6-alpha-mannosidase activity"/>
    <property type="evidence" value="ECO:0007669"/>
    <property type="project" value="UniProtKB-EC"/>
</dbReference>
<dbReference type="Pfam" id="PF18388">
    <property type="entry name" value="ATG29_N"/>
    <property type="match status" value="1"/>
</dbReference>
<dbReference type="PANTHER" id="PTHR12145">
    <property type="entry name" value="MANNAN ENDO-1,6-ALPHA-MANNOSIDASE DCW1"/>
    <property type="match status" value="1"/>
</dbReference>
<keyword evidence="4" id="KW-0732">Signal</keyword>
<dbReference type="Gene3D" id="1.50.10.20">
    <property type="match status" value="1"/>
</dbReference>
<dbReference type="Pfam" id="PF03663">
    <property type="entry name" value="Glyco_hydro_76"/>
    <property type="match status" value="1"/>
</dbReference>
<feature type="compositionally biased region" description="Low complexity" evidence="8">
    <location>
        <begin position="382"/>
        <end position="396"/>
    </location>
</feature>
<evidence type="ECO:0000259" key="9">
    <source>
        <dbReference type="Pfam" id="PF18388"/>
    </source>
</evidence>
<evidence type="ECO:0000313" key="11">
    <source>
        <dbReference type="EMBL" id="RMY10418.1"/>
    </source>
</evidence>
<feature type="compositionally biased region" description="Polar residues" evidence="8">
    <location>
        <begin position="209"/>
        <end position="226"/>
    </location>
</feature>
<keyword evidence="5" id="KW-0378">Hydrolase</keyword>
<dbReference type="InterPro" id="IPR009973">
    <property type="entry name" value="Seadorna_VP7"/>
</dbReference>
<dbReference type="EMBL" id="QWIK01000218">
    <property type="protein sequence ID" value="RMY10418.1"/>
    <property type="molecule type" value="Genomic_DNA"/>
</dbReference>
<comment type="similarity">
    <text evidence="2">Belongs to the glycosyl hydrolase 76 family.</text>
</comment>
<evidence type="ECO:0000256" key="5">
    <source>
        <dbReference type="ARBA" id="ARBA00022801"/>
    </source>
</evidence>
<dbReference type="InterPro" id="IPR040666">
    <property type="entry name" value="Atg29_N"/>
</dbReference>
<evidence type="ECO:0000256" key="6">
    <source>
        <dbReference type="ARBA" id="ARBA00023180"/>
    </source>
</evidence>
<dbReference type="SUPFAM" id="SSF48208">
    <property type="entry name" value="Six-hairpin glycosidases"/>
    <property type="match status" value="1"/>
</dbReference>
<protein>
    <recommendedName>
        <fullName evidence="3">mannan endo-1,6-alpha-mannosidase</fullName>
        <ecNumber evidence="3">3.2.1.101</ecNumber>
    </recommendedName>
</protein>
<dbReference type="EC" id="3.2.1.101" evidence="3"/>
<evidence type="ECO:0000313" key="13">
    <source>
        <dbReference type="Proteomes" id="UP000282582"/>
    </source>
</evidence>
<evidence type="ECO:0000256" key="2">
    <source>
        <dbReference type="ARBA" id="ARBA00009699"/>
    </source>
</evidence>
<dbReference type="Gene3D" id="1.10.10.2570">
    <property type="match status" value="1"/>
</dbReference>
<dbReference type="Pfam" id="PF07387">
    <property type="entry name" value="Seadorna_VP7"/>
    <property type="match status" value="1"/>
</dbReference>
<feature type="domain" description="Atg29 N-terminal" evidence="9">
    <location>
        <begin position="53"/>
        <end position="106"/>
    </location>
</feature>
<dbReference type="InterPro" id="IPR011009">
    <property type="entry name" value="Kinase-like_dom_sf"/>
</dbReference>
<dbReference type="EMBL" id="QWIJ01000276">
    <property type="protein sequence ID" value="RMX84557.1"/>
    <property type="molecule type" value="Genomic_DNA"/>
</dbReference>
<feature type="compositionally biased region" description="Basic and acidic residues" evidence="8">
    <location>
        <begin position="256"/>
        <end position="283"/>
    </location>
</feature>
<dbReference type="InterPro" id="IPR014480">
    <property type="entry name" value="Mannan-1_6-alpha_mannosidase"/>
</dbReference>
<evidence type="ECO:0000256" key="3">
    <source>
        <dbReference type="ARBA" id="ARBA00012350"/>
    </source>
</evidence>
<reference evidence="12 13" key="1">
    <citation type="journal article" date="2018" name="BMC Genomics">
        <title>Genomic evidence for intraspecific hybridization in a clonal and extremely halotolerant yeast.</title>
        <authorList>
            <person name="Gostincar C."/>
            <person name="Stajich J.E."/>
            <person name="Zupancic J."/>
            <person name="Zalar P."/>
            <person name="Gunde-Cimerman N."/>
        </authorList>
    </citation>
    <scope>NUCLEOTIDE SEQUENCE [LARGE SCALE GENOMIC DNA]</scope>
    <source>
        <strain evidence="11 13">EXF-6654</strain>
        <strain evidence="10 12">EXF-6656</strain>
    </source>
</reference>
<feature type="compositionally biased region" description="Polar residues" evidence="8">
    <location>
        <begin position="441"/>
        <end position="456"/>
    </location>
</feature>
<dbReference type="VEuPathDB" id="FungiDB:BTJ68_09470"/>
<comment type="caution">
    <text evidence="10">The sequence shown here is derived from an EMBL/GenBank/DDBJ whole genome shotgun (WGS) entry which is preliminary data.</text>
</comment>
<comment type="catalytic activity">
    <reaction evidence="1">
        <text>Random hydrolysis of (1-&gt;6)-alpha-D-mannosidic linkages in unbranched (1-&gt;6)-mannans.</text>
        <dbReference type="EC" id="3.2.1.101"/>
    </reaction>
</comment>
<evidence type="ECO:0000256" key="7">
    <source>
        <dbReference type="ARBA" id="ARBA00023295"/>
    </source>
</evidence>
<feature type="region of interest" description="Disordered" evidence="8">
    <location>
        <begin position="188"/>
        <end position="456"/>
    </location>
</feature>
<evidence type="ECO:0000256" key="1">
    <source>
        <dbReference type="ARBA" id="ARBA00001452"/>
    </source>
</evidence>
<gene>
    <name evidence="11" type="ORF">D0868_03707</name>
    <name evidence="10" type="ORF">D0869_04479</name>
</gene>
<dbReference type="GO" id="GO:0009272">
    <property type="term" value="P:fungal-type cell wall biogenesis"/>
    <property type="evidence" value="ECO:0007669"/>
    <property type="project" value="TreeGrafter"/>
</dbReference>
<organism evidence="10 12">
    <name type="scientific">Hortaea werneckii</name>
    <name type="common">Black yeast</name>
    <name type="synonym">Cladosporium werneckii</name>
    <dbReference type="NCBI Taxonomy" id="91943"/>
    <lineage>
        <taxon>Eukaryota</taxon>
        <taxon>Fungi</taxon>
        <taxon>Dikarya</taxon>
        <taxon>Ascomycota</taxon>
        <taxon>Pezizomycotina</taxon>
        <taxon>Dothideomycetes</taxon>
        <taxon>Dothideomycetidae</taxon>
        <taxon>Mycosphaerellales</taxon>
        <taxon>Teratosphaeriaceae</taxon>
        <taxon>Hortaea</taxon>
    </lineage>
</organism>
<name>A0A3M6X132_HORWE</name>
<proteinExistence type="inferred from homology"/>
<keyword evidence="6" id="KW-0325">Glycoprotein</keyword>
<dbReference type="Proteomes" id="UP000281245">
    <property type="component" value="Unassembled WGS sequence"/>
</dbReference>
<dbReference type="InterPro" id="IPR039362">
    <property type="entry name" value="ATG29_sf"/>
</dbReference>
<dbReference type="OrthoDB" id="21072at2759"/>
<sequence length="1134" mass="121825">MAPPPRPSHSRHTSVASGKQQFPPQQQQHLSQTATKAPSPRPKSEVNRSNVRYTCFIRLPFQRNGFGDPSPVEWDVSKDRSLWKLISKASNPSELDWDAIAGRFGVSKAFLFQQAAWLYERHFEGMRKVMKLGAGGTGSNAPSPIPLEGEAPTGALATGEEVEAGGLTMARQGSRDSHVPSAINTLKAAPAPSAEGGTPVPGTPLAGQSGISRTPSATTVTQSRQLAGSGDKQPFQRAFRTSSSSGRRPAPPTRPSDTKHKDDRPALGHDDSSDSKSEDEHPSRSQAFRRPTIGKKPALRTLSSDGDGEEDEDSSNGYLPFAATSSSKKDGKDEMTATLKDPLPRRQQHHPHSRLQTGQPAGEKGRGKAPEPPPTSSEEDPSSSAASSVAAQPRPSNVGTTQDRPPGPISPSHRAQLASLSPQSRRDGGSEASPSEGGRSMGSSFSDLEGDSVTQSALESALAEHIREHGSLTQGVGSIASRVGSLAGRGLGIIATVIHQVSAIALDVGDQNSVKQAVTTLAQTFYEYHNPSATTGQFDQPEPWFWWLSGAGWTALIDYTAYTNDTTYISGIHTALSANIGADNDLAPASQAGWEANDGQAYWAYATLSALEYGFPPLTCEPADEVANVSCANSWFAISDNVFQQFVTRWYNNSVTCNGGLKWQYNPEETGNGWTYKNSVTNGGFFQLAARLARYTDNSTYAEWANQIWDWSSGVGLIGPNFHVFDGTSDADGANCSNVNHDQYSYNIASYLHGAANMFAYSGSGNGSSGGTLWEGRVHNMITAANQTFFTPYQNATGVMYEQICEPRELCNTDQASFKGSLARWMSKSAALVPSAKEGVMELLRSSAEGAAQSCSGLGNSTCGTKWYTGGYDGVTGFGQQVSGLEVMLSLMIDDAPKLATLNSNSTNSASTPSDRSLSLLLEPCHHCDPTVNAPALAKPISPPDGAAGESYNSFYVDFQNRIYEVRCTNSAQYPDLSSFPEVDGTVHAVPLSNEMAKAYAESVLHEFEMLKNLKRCSLPVPIFDDNPIIDDEGIFGYRMEQLFPIGFSDTKAVSEDLKTILNLVHDSGFSHGDLNPSNVMRNGNGSLVLIDPSRGGLLGQQVPHFIPWYQYESTVFSTTTDKKYLEKYFAAVL</sequence>
<evidence type="ECO:0000256" key="8">
    <source>
        <dbReference type="SAM" id="MobiDB-lite"/>
    </source>
</evidence>
<evidence type="ECO:0000313" key="12">
    <source>
        <dbReference type="Proteomes" id="UP000281245"/>
    </source>
</evidence>
<dbReference type="AlphaFoldDB" id="A0A3M6X132"/>
<dbReference type="Proteomes" id="UP000282582">
    <property type="component" value="Unassembled WGS sequence"/>
</dbReference>
<dbReference type="GO" id="GO:0016052">
    <property type="term" value="P:carbohydrate catabolic process"/>
    <property type="evidence" value="ECO:0007669"/>
    <property type="project" value="InterPro"/>
</dbReference>
<evidence type="ECO:0000313" key="10">
    <source>
        <dbReference type="EMBL" id="RMX84557.1"/>
    </source>
</evidence>
<keyword evidence="7" id="KW-0326">Glycosidase</keyword>
<evidence type="ECO:0000256" key="4">
    <source>
        <dbReference type="ARBA" id="ARBA00022729"/>
    </source>
</evidence>
<accession>A0A3M6X132</accession>
<dbReference type="SUPFAM" id="SSF56112">
    <property type="entry name" value="Protein kinase-like (PK-like)"/>
    <property type="match status" value="1"/>
</dbReference>
<feature type="region of interest" description="Disordered" evidence="8">
    <location>
        <begin position="1"/>
        <end position="46"/>
    </location>
</feature>